<dbReference type="GO" id="GO:0032153">
    <property type="term" value="C:cell division site"/>
    <property type="evidence" value="ECO:0007669"/>
    <property type="project" value="TreeGrafter"/>
</dbReference>
<evidence type="ECO:0000256" key="5">
    <source>
        <dbReference type="ARBA" id="ARBA00023136"/>
    </source>
</evidence>
<evidence type="ECO:0000256" key="3">
    <source>
        <dbReference type="ARBA" id="ARBA00022960"/>
    </source>
</evidence>
<feature type="transmembrane region" description="Helical" evidence="6">
    <location>
        <begin position="177"/>
        <end position="197"/>
    </location>
</feature>
<feature type="transmembrane region" description="Helical" evidence="6">
    <location>
        <begin position="341"/>
        <end position="364"/>
    </location>
</feature>
<protein>
    <submittedName>
        <fullName evidence="7">Rod shape-determining protein RodA</fullName>
    </submittedName>
</protein>
<feature type="transmembrane region" description="Helical" evidence="6">
    <location>
        <begin position="104"/>
        <end position="120"/>
    </location>
</feature>
<proteinExistence type="predicted"/>
<keyword evidence="3" id="KW-0133">Cell shape</keyword>
<dbReference type="PANTHER" id="PTHR30474">
    <property type="entry name" value="CELL CYCLE PROTEIN"/>
    <property type="match status" value="1"/>
</dbReference>
<comment type="caution">
    <text evidence="7">The sequence shown here is derived from an EMBL/GenBank/DDBJ whole genome shotgun (WGS) entry which is preliminary data.</text>
</comment>
<feature type="transmembrane region" description="Helical" evidence="6">
    <location>
        <begin position="12"/>
        <end position="31"/>
    </location>
</feature>
<keyword evidence="2 6" id="KW-0812">Transmembrane</keyword>
<dbReference type="GO" id="GO:0008360">
    <property type="term" value="P:regulation of cell shape"/>
    <property type="evidence" value="ECO:0007669"/>
    <property type="project" value="UniProtKB-KW"/>
</dbReference>
<keyword evidence="4 6" id="KW-1133">Transmembrane helix</keyword>
<evidence type="ECO:0000313" key="8">
    <source>
        <dbReference type="Proteomes" id="UP000823618"/>
    </source>
</evidence>
<feature type="transmembrane region" description="Helical" evidence="6">
    <location>
        <begin position="65"/>
        <end position="84"/>
    </location>
</feature>
<organism evidence="7 8">
    <name type="scientific">Candidatus Scybalomonas excrementavium</name>
    <dbReference type="NCBI Taxonomy" id="2840943"/>
    <lineage>
        <taxon>Bacteria</taxon>
        <taxon>Bacillati</taxon>
        <taxon>Bacillota</taxon>
        <taxon>Clostridia</taxon>
        <taxon>Lachnospirales</taxon>
        <taxon>Lachnospiraceae</taxon>
        <taxon>Lachnospiraceae incertae sedis</taxon>
        <taxon>Candidatus Scybalomonas</taxon>
    </lineage>
</organism>
<feature type="transmembrane region" description="Helical" evidence="6">
    <location>
        <begin position="132"/>
        <end position="149"/>
    </location>
</feature>
<feature type="transmembrane region" description="Helical" evidence="6">
    <location>
        <begin position="266"/>
        <end position="295"/>
    </location>
</feature>
<feature type="transmembrane region" description="Helical" evidence="6">
    <location>
        <begin position="307"/>
        <end position="329"/>
    </location>
</feature>
<evidence type="ECO:0000256" key="6">
    <source>
        <dbReference type="SAM" id="Phobius"/>
    </source>
</evidence>
<reference evidence="7" key="1">
    <citation type="submission" date="2020-10" db="EMBL/GenBank/DDBJ databases">
        <authorList>
            <person name="Gilroy R."/>
        </authorList>
    </citation>
    <scope>NUCLEOTIDE SEQUENCE</scope>
    <source>
        <strain evidence="7">E3-2379</strain>
    </source>
</reference>
<dbReference type="EMBL" id="JADIML010000278">
    <property type="protein sequence ID" value="MBO8464210.1"/>
    <property type="molecule type" value="Genomic_DNA"/>
</dbReference>
<dbReference type="AlphaFoldDB" id="A0A9D9N8R7"/>
<evidence type="ECO:0000256" key="1">
    <source>
        <dbReference type="ARBA" id="ARBA00004141"/>
    </source>
</evidence>
<reference evidence="7" key="2">
    <citation type="journal article" date="2021" name="PeerJ">
        <title>Extensive microbial diversity within the chicken gut microbiome revealed by metagenomics and culture.</title>
        <authorList>
            <person name="Gilroy R."/>
            <person name="Ravi A."/>
            <person name="Getino M."/>
            <person name="Pursley I."/>
            <person name="Horton D.L."/>
            <person name="Alikhan N.F."/>
            <person name="Baker D."/>
            <person name="Gharbi K."/>
            <person name="Hall N."/>
            <person name="Watson M."/>
            <person name="Adriaenssens E.M."/>
            <person name="Foster-Nyarko E."/>
            <person name="Jarju S."/>
            <person name="Secka A."/>
            <person name="Antonio M."/>
            <person name="Oren A."/>
            <person name="Chaudhuri R.R."/>
            <person name="La Ragione R."/>
            <person name="Hildebrand F."/>
            <person name="Pallen M.J."/>
        </authorList>
    </citation>
    <scope>NUCLEOTIDE SEQUENCE</scope>
    <source>
        <strain evidence="7">E3-2379</strain>
    </source>
</reference>
<evidence type="ECO:0000313" key="7">
    <source>
        <dbReference type="EMBL" id="MBO8464210.1"/>
    </source>
</evidence>
<keyword evidence="5 6" id="KW-0472">Membrane</keyword>
<dbReference type="GO" id="GO:0005886">
    <property type="term" value="C:plasma membrane"/>
    <property type="evidence" value="ECO:0007669"/>
    <property type="project" value="TreeGrafter"/>
</dbReference>
<dbReference type="InterPro" id="IPR001182">
    <property type="entry name" value="FtsW/RodA"/>
</dbReference>
<comment type="subcellular location">
    <subcellularLocation>
        <location evidence="1">Membrane</location>
        <topology evidence="1">Multi-pass membrane protein</topology>
    </subcellularLocation>
</comment>
<dbReference type="Proteomes" id="UP000823618">
    <property type="component" value="Unassembled WGS sequence"/>
</dbReference>
<name>A0A9D9N8R7_9FIRM</name>
<dbReference type="Pfam" id="PF01098">
    <property type="entry name" value="FTSW_RODA_SPOVE"/>
    <property type="match status" value="1"/>
</dbReference>
<feature type="transmembrane region" description="Helical" evidence="6">
    <location>
        <begin position="37"/>
        <end position="58"/>
    </location>
</feature>
<accession>A0A9D9N8R7</accession>
<gene>
    <name evidence="7" type="ORF">IAC13_09785</name>
</gene>
<feature type="transmembrane region" description="Helical" evidence="6">
    <location>
        <begin position="155"/>
        <end position="172"/>
    </location>
</feature>
<dbReference type="GO" id="GO:0015648">
    <property type="term" value="F:lipid-linked peptidoglycan transporter activity"/>
    <property type="evidence" value="ECO:0007669"/>
    <property type="project" value="TreeGrafter"/>
</dbReference>
<dbReference type="GO" id="GO:0051301">
    <property type="term" value="P:cell division"/>
    <property type="evidence" value="ECO:0007669"/>
    <property type="project" value="InterPro"/>
</dbReference>
<evidence type="ECO:0000256" key="4">
    <source>
        <dbReference type="ARBA" id="ARBA00022989"/>
    </source>
</evidence>
<evidence type="ECO:0000256" key="2">
    <source>
        <dbReference type="ARBA" id="ARBA00022692"/>
    </source>
</evidence>
<sequence length="369" mass="40269">MLKQYHWKNYSIKLLLTVMILCSLGTMFIYAAKPEFIKKQLLGVILCFIVILTVSFIDYGMILKFIWPLYGINIVILAAVKLFGKDVNGSTRWFDLGPFGTIQPSEFSKIILILFVAYFVECHKDDLNEWKTLGKLALFCAIPIGLILIETDLSTSIDICLIIGAIIFIGGLSWKRILTLLGVVIPLGTGFVLHAMSPNPILIPNYMVNRIRSFMDPTQNQSSGAYQQLNSIMAIGSGQLKGKGLFSDSLATVKDAKLVSEQQTDFIISIVGEMTGFIGCMIVIALLALIVLQCIGIAKKAKDTSGMLIATGVASLFCFQSFMNIGVATQILPNTGLPLPFVSYGLSSLMGSAIGIGLVINVGLQGRRY</sequence>